<feature type="transmembrane region" description="Helical" evidence="1">
    <location>
        <begin position="210"/>
        <end position="235"/>
    </location>
</feature>
<feature type="transmembrane region" description="Helical" evidence="1">
    <location>
        <begin position="182"/>
        <end position="204"/>
    </location>
</feature>
<reference evidence="3" key="1">
    <citation type="submission" date="2018-05" db="EMBL/GenBank/DDBJ databases">
        <authorList>
            <person name="Lanie J.A."/>
            <person name="Ng W.-L."/>
            <person name="Kazmierczak K.M."/>
            <person name="Andrzejewski T.M."/>
            <person name="Davidsen T.M."/>
            <person name="Wayne K.J."/>
            <person name="Tettelin H."/>
            <person name="Glass J.I."/>
            <person name="Rusch D."/>
            <person name="Podicherti R."/>
            <person name="Tsui H.-C.T."/>
            <person name="Winkler M.E."/>
        </authorList>
    </citation>
    <scope>NUCLEOTIDE SEQUENCE</scope>
</reference>
<organism evidence="3">
    <name type="scientific">marine metagenome</name>
    <dbReference type="NCBI Taxonomy" id="408172"/>
    <lineage>
        <taxon>unclassified sequences</taxon>
        <taxon>metagenomes</taxon>
        <taxon>ecological metagenomes</taxon>
    </lineage>
</organism>
<dbReference type="SUPFAM" id="SSF103481">
    <property type="entry name" value="Multidrug resistance efflux transporter EmrE"/>
    <property type="match status" value="2"/>
</dbReference>
<feature type="transmembrane region" description="Helical" evidence="1">
    <location>
        <begin position="39"/>
        <end position="56"/>
    </location>
</feature>
<feature type="domain" description="EamA" evidence="2">
    <location>
        <begin position="152"/>
        <end position="287"/>
    </location>
</feature>
<protein>
    <recommendedName>
        <fullName evidence="2">EamA domain-containing protein</fullName>
    </recommendedName>
</protein>
<keyword evidence="1" id="KW-0472">Membrane</keyword>
<keyword evidence="1" id="KW-1133">Transmembrane helix</keyword>
<feature type="transmembrane region" description="Helical" evidence="1">
    <location>
        <begin position="247"/>
        <end position="266"/>
    </location>
</feature>
<feature type="transmembrane region" description="Helical" evidence="1">
    <location>
        <begin position="150"/>
        <end position="170"/>
    </location>
</feature>
<sequence>MRLMILLKNIHFRLFFGAVMISFSPVFVNIANVAPTTSGFYRVLFGGIALTFFIFLSGKKISFNQSAWIAIFCSAIFFSFDLWFWHRSILYVGPGLATLLANMQVFFMMAAGVLLFKQKPSVRQIISVPLAIIGLFMVVGIDWSNLPQNYQLGIVFGILTAISYSGYMLCMRQARINSTYSIPMREIAIMSLFVSIFLGSTAIFEGKSLLIPTVIDFSWLLAYGVLSHAVGLVLIASSLARVPTTEVGLALLLQPSLSFLWDILFFNRSTSLVEALGVLIVLFAIFLGFKRNSQQKLLG</sequence>
<dbReference type="InterPro" id="IPR000620">
    <property type="entry name" value="EamA_dom"/>
</dbReference>
<feature type="transmembrane region" description="Helical" evidence="1">
    <location>
        <begin position="12"/>
        <end position="33"/>
    </location>
</feature>
<name>A0A381PAP0_9ZZZZ</name>
<gene>
    <name evidence="3" type="ORF">METZ01_LOCUS16231</name>
</gene>
<evidence type="ECO:0000256" key="1">
    <source>
        <dbReference type="SAM" id="Phobius"/>
    </source>
</evidence>
<feature type="transmembrane region" description="Helical" evidence="1">
    <location>
        <begin position="68"/>
        <end position="85"/>
    </location>
</feature>
<proteinExistence type="predicted"/>
<dbReference type="AlphaFoldDB" id="A0A381PAP0"/>
<dbReference type="Pfam" id="PF00892">
    <property type="entry name" value="EamA"/>
    <property type="match status" value="2"/>
</dbReference>
<dbReference type="EMBL" id="UINC01000915">
    <property type="protein sequence ID" value="SUZ63377.1"/>
    <property type="molecule type" value="Genomic_DNA"/>
</dbReference>
<evidence type="ECO:0000313" key="3">
    <source>
        <dbReference type="EMBL" id="SUZ63377.1"/>
    </source>
</evidence>
<evidence type="ECO:0000259" key="2">
    <source>
        <dbReference type="Pfam" id="PF00892"/>
    </source>
</evidence>
<accession>A0A381PAP0</accession>
<feature type="transmembrane region" description="Helical" evidence="1">
    <location>
        <begin position="91"/>
        <end position="116"/>
    </location>
</feature>
<keyword evidence="1" id="KW-0812">Transmembrane</keyword>
<dbReference type="GO" id="GO:0016020">
    <property type="term" value="C:membrane"/>
    <property type="evidence" value="ECO:0007669"/>
    <property type="project" value="InterPro"/>
</dbReference>
<feature type="domain" description="EamA" evidence="2">
    <location>
        <begin position="14"/>
        <end position="139"/>
    </location>
</feature>
<dbReference type="PANTHER" id="PTHR22911">
    <property type="entry name" value="ACYL-MALONYL CONDENSING ENZYME-RELATED"/>
    <property type="match status" value="1"/>
</dbReference>
<feature type="transmembrane region" description="Helical" evidence="1">
    <location>
        <begin position="125"/>
        <end position="144"/>
    </location>
</feature>
<dbReference type="InterPro" id="IPR037185">
    <property type="entry name" value="EmrE-like"/>
</dbReference>
<feature type="transmembrane region" description="Helical" evidence="1">
    <location>
        <begin position="272"/>
        <end position="289"/>
    </location>
</feature>